<accession>J9VE27</accession>
<dbReference type="VEuPathDB" id="GiardiaDB:GL50581_453"/>
<feature type="non-terminal residue" evidence="1">
    <location>
        <position position="92"/>
    </location>
</feature>
<sequence length="92" mass="9887">RSDSGCTICRMFKSLGGFGSIEDCDGYDAFGEPMACPASERYMGKVNSQPTIWLGGGTISEPELPDFLPNGTALETKSIHYSNIMQRRSGSG</sequence>
<reference evidence="1" key="1">
    <citation type="journal article" date="2012" name="PLoS Negl. Trop. Dis.">
        <title>Detection of Giardia duodenalis Assemblages A and B in Human Feces by Simple, Assemblage-Specific PCR Assays.</title>
        <authorList>
            <person name="Vanni I."/>
            <person name="Caccio S.M."/>
            <person name="van Lith L."/>
            <person name="Lebbad M."/>
            <person name="Svard S.G."/>
            <person name="Pozio E."/>
            <person name="Tosini F."/>
        </authorList>
    </citation>
    <scope>NUCLEOTIDE SEQUENCE</scope>
    <source>
        <strain evidence="1">Ad28</strain>
    </source>
</reference>
<dbReference type="AlphaFoldDB" id="J9VE27"/>
<dbReference type="VEuPathDB" id="GiardiaDB:QR46_0881"/>
<evidence type="ECO:0000313" key="1">
    <source>
        <dbReference type="EMBL" id="AFR79308.1"/>
    </source>
</evidence>
<dbReference type="VEuPathDB" id="GiardiaDB:DHA2_16592"/>
<protein>
    <submittedName>
        <fullName evidence="1">ABC transporter family protein</fullName>
    </submittedName>
</protein>
<proteinExistence type="predicted"/>
<dbReference type="EMBL" id="JX646880">
    <property type="protein sequence ID" value="AFR79308.1"/>
    <property type="molecule type" value="Genomic_DNA"/>
</dbReference>
<name>J9VE27_GIAIN</name>
<dbReference type="VEuPathDB" id="GiardiaDB:GL50803_0016592"/>
<feature type="non-terminal residue" evidence="1">
    <location>
        <position position="1"/>
    </location>
</feature>
<organism evidence="1">
    <name type="scientific">Giardia intestinalis</name>
    <name type="common">Giardia lamblia</name>
    <dbReference type="NCBI Taxonomy" id="5741"/>
    <lineage>
        <taxon>Eukaryota</taxon>
        <taxon>Metamonada</taxon>
        <taxon>Diplomonadida</taxon>
        <taxon>Hexamitidae</taxon>
        <taxon>Giardiinae</taxon>
        <taxon>Giardia</taxon>
    </lineage>
</organism>